<dbReference type="PANTHER" id="PTHR43187:SF1">
    <property type="entry name" value="GLUTAMINE AMIDOTRANSFERASE DUG3-RELATED"/>
    <property type="match status" value="1"/>
</dbReference>
<accession>A0AA38PG36</accession>
<keyword evidence="3" id="KW-1185">Reference proteome</keyword>
<sequence length="430" mass="48859">MCRWIVYIGEQSIMLYDLLIKPDHSIVKQVSDRFIPGLYYGLEEDDVNELKKQSTWINVDGFGVSWYTDTLAEFDPSVKGLQPAQFRTIAPIHTDLAFAQLCDHTASTCTLAHIRDASFPPVVEVNNHPFIFGKYTFMHNGSIDSFRLIRFDVMQRIFELQGVVQTNQYQSSVQDSNYIFNILGNTDTEHFATLYFAHLDIIRASNPDFGGDSTDAMLLALIETIADIHLIQFKYKVGPFTPGTDSERVGNNLNLSITDGGEQLVVSRWRDSKEGYPRSLYLSLTAGEKLNRKYYPELPDPSASEDVDDPSVKIDSVRELIARYEPTQQGAHAIIGSEPSTRYVQDWGLFDQNQVLTVDKDRKLRLINLAKFFRPGREHEFDKYNFTKVIEKMKASETGRRIIGLPAHVIDIPQSKRSAFETHLDLGSGK</sequence>
<dbReference type="Proteomes" id="UP001163846">
    <property type="component" value="Unassembled WGS sequence"/>
</dbReference>
<evidence type="ECO:0000313" key="3">
    <source>
        <dbReference type="Proteomes" id="UP001163846"/>
    </source>
</evidence>
<feature type="domain" description="Glutamine amidotransferase type-2" evidence="1">
    <location>
        <begin position="2"/>
        <end position="430"/>
    </location>
</feature>
<dbReference type="InterPro" id="IPR052373">
    <property type="entry name" value="Gamma-glu_amide_hydrolase"/>
</dbReference>
<organism evidence="2 3">
    <name type="scientific">Lentinula raphanica</name>
    <dbReference type="NCBI Taxonomy" id="153919"/>
    <lineage>
        <taxon>Eukaryota</taxon>
        <taxon>Fungi</taxon>
        <taxon>Dikarya</taxon>
        <taxon>Basidiomycota</taxon>
        <taxon>Agaricomycotina</taxon>
        <taxon>Agaricomycetes</taxon>
        <taxon>Agaricomycetidae</taxon>
        <taxon>Agaricales</taxon>
        <taxon>Marasmiineae</taxon>
        <taxon>Omphalotaceae</taxon>
        <taxon>Lentinula</taxon>
    </lineage>
</organism>
<dbReference type="InterPro" id="IPR029055">
    <property type="entry name" value="Ntn_hydrolases_N"/>
</dbReference>
<gene>
    <name evidence="2" type="ORF">F5878DRAFT_406089</name>
</gene>
<dbReference type="PANTHER" id="PTHR43187">
    <property type="entry name" value="GLUTAMINE AMIDOTRANSFERASE DUG3-RELATED"/>
    <property type="match status" value="1"/>
</dbReference>
<reference evidence="2" key="1">
    <citation type="submission" date="2022-08" db="EMBL/GenBank/DDBJ databases">
        <authorList>
            <consortium name="DOE Joint Genome Institute"/>
            <person name="Min B."/>
            <person name="Riley R."/>
            <person name="Sierra-Patev S."/>
            <person name="Naranjo-Ortiz M."/>
            <person name="Looney B."/>
            <person name="Konkel Z."/>
            <person name="Slot J.C."/>
            <person name="Sakamoto Y."/>
            <person name="Steenwyk J.L."/>
            <person name="Rokas A."/>
            <person name="Carro J."/>
            <person name="Camarero S."/>
            <person name="Ferreira P."/>
            <person name="Molpeceres G."/>
            <person name="Ruiz-Duenas F.J."/>
            <person name="Serrano A."/>
            <person name="Henrissat B."/>
            <person name="Drula E."/>
            <person name="Hughes K.W."/>
            <person name="Mata J.L."/>
            <person name="Ishikawa N.K."/>
            <person name="Vargas-Isla R."/>
            <person name="Ushijima S."/>
            <person name="Smith C.A."/>
            <person name="Ahrendt S."/>
            <person name="Andreopoulos W."/>
            <person name="He G."/>
            <person name="Labutti K."/>
            <person name="Lipzen A."/>
            <person name="Ng V."/>
            <person name="Sandor L."/>
            <person name="Barry K."/>
            <person name="Martinez A.T."/>
            <person name="Xiao Y."/>
            <person name="Gibbons J.G."/>
            <person name="Terashima K."/>
            <person name="Hibbett D.S."/>
            <person name="Grigoriev I.V."/>
        </authorList>
    </citation>
    <scope>NUCLEOTIDE SEQUENCE</scope>
    <source>
        <strain evidence="2">TFB9207</strain>
    </source>
</reference>
<proteinExistence type="predicted"/>
<dbReference type="PROSITE" id="PS51278">
    <property type="entry name" value="GATASE_TYPE_2"/>
    <property type="match status" value="1"/>
</dbReference>
<dbReference type="CDD" id="cd01908">
    <property type="entry name" value="YafJ"/>
    <property type="match status" value="1"/>
</dbReference>
<dbReference type="SUPFAM" id="SSF56235">
    <property type="entry name" value="N-terminal nucleophile aminohydrolases (Ntn hydrolases)"/>
    <property type="match status" value="1"/>
</dbReference>
<dbReference type="InterPro" id="IPR017932">
    <property type="entry name" value="GATase_2_dom"/>
</dbReference>
<evidence type="ECO:0000313" key="2">
    <source>
        <dbReference type="EMBL" id="KAJ3842302.1"/>
    </source>
</evidence>
<name>A0AA38PG36_9AGAR</name>
<dbReference type="AlphaFoldDB" id="A0AA38PG36"/>
<dbReference type="GO" id="GO:0008242">
    <property type="term" value="F:omega peptidase activity"/>
    <property type="evidence" value="ECO:0007669"/>
    <property type="project" value="TreeGrafter"/>
</dbReference>
<dbReference type="GO" id="GO:0006751">
    <property type="term" value="P:glutathione catabolic process"/>
    <property type="evidence" value="ECO:0007669"/>
    <property type="project" value="TreeGrafter"/>
</dbReference>
<protein>
    <recommendedName>
        <fullName evidence="1">Glutamine amidotransferase type-2 domain-containing protein</fullName>
    </recommendedName>
</protein>
<dbReference type="GO" id="GO:0005737">
    <property type="term" value="C:cytoplasm"/>
    <property type="evidence" value="ECO:0007669"/>
    <property type="project" value="TreeGrafter"/>
</dbReference>
<dbReference type="GO" id="GO:0061672">
    <property type="term" value="C:glutathione hydrolase complex"/>
    <property type="evidence" value="ECO:0007669"/>
    <property type="project" value="TreeGrafter"/>
</dbReference>
<evidence type="ECO:0000259" key="1">
    <source>
        <dbReference type="PROSITE" id="PS51278"/>
    </source>
</evidence>
<dbReference type="EMBL" id="MU806010">
    <property type="protein sequence ID" value="KAJ3842302.1"/>
    <property type="molecule type" value="Genomic_DNA"/>
</dbReference>
<comment type="caution">
    <text evidence="2">The sequence shown here is derived from an EMBL/GenBank/DDBJ whole genome shotgun (WGS) entry which is preliminary data.</text>
</comment>
<dbReference type="Gene3D" id="3.60.20.10">
    <property type="entry name" value="Glutamine Phosphoribosylpyrophosphate, subunit 1, domain 1"/>
    <property type="match status" value="1"/>
</dbReference>